<comment type="caution">
    <text evidence="2">The sequence shown here is derived from an EMBL/GenBank/DDBJ whole genome shotgun (WGS) entry which is preliminary data.</text>
</comment>
<evidence type="ECO:0000313" key="2">
    <source>
        <dbReference type="EMBL" id="PON37197.1"/>
    </source>
</evidence>
<feature type="signal peptide" evidence="1">
    <location>
        <begin position="1"/>
        <end position="22"/>
    </location>
</feature>
<feature type="chain" id="PRO_5015140056" evidence="1">
    <location>
        <begin position="23"/>
        <end position="105"/>
    </location>
</feature>
<reference evidence="3" key="1">
    <citation type="submission" date="2016-06" db="EMBL/GenBank/DDBJ databases">
        <title>Parallel loss of symbiosis genes in relatives of nitrogen-fixing non-legume Parasponia.</title>
        <authorList>
            <person name="Van Velzen R."/>
            <person name="Holmer R."/>
            <person name="Bu F."/>
            <person name="Rutten L."/>
            <person name="Van Zeijl A."/>
            <person name="Liu W."/>
            <person name="Santuari L."/>
            <person name="Cao Q."/>
            <person name="Sharma T."/>
            <person name="Shen D."/>
            <person name="Roswanjaya Y."/>
            <person name="Wardhani T."/>
            <person name="Kalhor M.S."/>
            <person name="Jansen J."/>
            <person name="Van den Hoogen J."/>
            <person name="Gungor B."/>
            <person name="Hartog M."/>
            <person name="Hontelez J."/>
            <person name="Verver J."/>
            <person name="Yang W.-C."/>
            <person name="Schijlen E."/>
            <person name="Repin R."/>
            <person name="Schilthuizen M."/>
            <person name="Schranz E."/>
            <person name="Heidstra R."/>
            <person name="Miyata K."/>
            <person name="Fedorova E."/>
            <person name="Kohlen W."/>
            <person name="Bisseling T."/>
            <person name="Smit S."/>
            <person name="Geurts R."/>
        </authorList>
    </citation>
    <scope>NUCLEOTIDE SEQUENCE [LARGE SCALE GENOMIC DNA]</scope>
    <source>
        <strain evidence="3">cv. RG33-2</strain>
    </source>
</reference>
<evidence type="ECO:0000313" key="3">
    <source>
        <dbReference type="Proteomes" id="UP000237000"/>
    </source>
</evidence>
<dbReference type="AlphaFoldDB" id="A0A2P5AKX2"/>
<proteinExistence type="predicted"/>
<dbReference type="InParanoid" id="A0A2P5AKX2"/>
<dbReference type="EMBL" id="JXTC01000798">
    <property type="protein sequence ID" value="PON37197.1"/>
    <property type="molecule type" value="Genomic_DNA"/>
</dbReference>
<gene>
    <name evidence="2" type="ORF">TorRG33x02_347870</name>
</gene>
<protein>
    <submittedName>
        <fullName evidence="2">Uncharacterized protein</fullName>
    </submittedName>
</protein>
<accession>A0A2P5AKX2</accession>
<keyword evidence="3" id="KW-1185">Reference proteome</keyword>
<keyword evidence="1" id="KW-0732">Signal</keyword>
<evidence type="ECO:0000256" key="1">
    <source>
        <dbReference type="SAM" id="SignalP"/>
    </source>
</evidence>
<organism evidence="2 3">
    <name type="scientific">Trema orientale</name>
    <name type="common">Charcoal tree</name>
    <name type="synonym">Celtis orientalis</name>
    <dbReference type="NCBI Taxonomy" id="63057"/>
    <lineage>
        <taxon>Eukaryota</taxon>
        <taxon>Viridiplantae</taxon>
        <taxon>Streptophyta</taxon>
        <taxon>Embryophyta</taxon>
        <taxon>Tracheophyta</taxon>
        <taxon>Spermatophyta</taxon>
        <taxon>Magnoliopsida</taxon>
        <taxon>eudicotyledons</taxon>
        <taxon>Gunneridae</taxon>
        <taxon>Pentapetalae</taxon>
        <taxon>rosids</taxon>
        <taxon>fabids</taxon>
        <taxon>Rosales</taxon>
        <taxon>Cannabaceae</taxon>
        <taxon>Trema</taxon>
    </lineage>
</organism>
<sequence>MHAPSLRLISLFSIFTLPPSPPLLLETLPETGQNLLENQPKSGQKAVCSGSFFTRPSFAIVTSGFFSFLQQPPLDSPENSSVEVKTPLSWTTLSLDHDQKLEDDP</sequence>
<name>A0A2P5AKX2_TREOI</name>
<dbReference type="Proteomes" id="UP000237000">
    <property type="component" value="Unassembled WGS sequence"/>
</dbReference>
<dbReference type="OrthoDB" id="10385740at2759"/>